<comment type="caution">
    <text evidence="1">The sequence shown here is derived from an EMBL/GenBank/DDBJ whole genome shotgun (WGS) entry which is preliminary data.</text>
</comment>
<evidence type="ECO:0000313" key="1">
    <source>
        <dbReference type="EMBL" id="KAJ8649981.1"/>
    </source>
</evidence>
<proteinExistence type="predicted"/>
<name>A0ACC2MWC8_PERAE</name>
<reference evidence="1 2" key="1">
    <citation type="journal article" date="2022" name="Hortic Res">
        <title>A haplotype resolved chromosomal level avocado genome allows analysis of novel avocado genes.</title>
        <authorList>
            <person name="Nath O."/>
            <person name="Fletcher S.J."/>
            <person name="Hayward A."/>
            <person name="Shaw L.M."/>
            <person name="Masouleh A.K."/>
            <person name="Furtado A."/>
            <person name="Henry R.J."/>
            <person name="Mitter N."/>
        </authorList>
    </citation>
    <scope>NUCLEOTIDE SEQUENCE [LARGE SCALE GENOMIC DNA]</scope>
    <source>
        <strain evidence="2">cv. Hass</strain>
    </source>
</reference>
<dbReference type="Proteomes" id="UP001234297">
    <property type="component" value="Chromosome 1"/>
</dbReference>
<organism evidence="1 2">
    <name type="scientific">Persea americana</name>
    <name type="common">Avocado</name>
    <dbReference type="NCBI Taxonomy" id="3435"/>
    <lineage>
        <taxon>Eukaryota</taxon>
        <taxon>Viridiplantae</taxon>
        <taxon>Streptophyta</taxon>
        <taxon>Embryophyta</taxon>
        <taxon>Tracheophyta</taxon>
        <taxon>Spermatophyta</taxon>
        <taxon>Magnoliopsida</taxon>
        <taxon>Magnoliidae</taxon>
        <taxon>Laurales</taxon>
        <taxon>Lauraceae</taxon>
        <taxon>Persea</taxon>
    </lineage>
</organism>
<accession>A0ACC2MWC8</accession>
<sequence length="515" mass="55348">MLSIYSSYKNTLFFSDGAHIAAISSRLGRHPFPSRSPLCLRPRKTNCRPQTMALSPLTFSSQSTSNFPPPISFPSFTPPFSSFFPSSPSMPNALNTSRSLGVSWRMKIKEMASSRKIGRRDSRVSARAPGSGGEETGSGIESGSESEEEEEGEKEMKAPERWDVLGLGQAMVDFSGMVDDDFLERVGIEKGTRKIVNHEERGRVLRAMDGCSYKAAAGGSLSNTLVALARLGSQPIGGPRLNVAMAGSVGSDPLGGFYRAKLRRANVDFLSAPIKDGTTGTVIVLTTPDAQRTMLAYQGMSSTVNYDPCLAGIIAKTNILVIEGYLFEFPHTAKAIMEACEDAHKNGALIAVTASDVSCIERCYDHFWEIIENYADIVFANSDEARALSSKENPISAARYLSHFVPLVSVTDGPRGSYIGIKGEDIYVPPSHCMPVDTCGTGDAYASGILYGILRGASDLKGIGMLASKVAAVVVGQQGTRLRVQDAVDLAESFAFQIESSKICWDVGSDHISSQ</sequence>
<dbReference type="EMBL" id="CM056809">
    <property type="protein sequence ID" value="KAJ8649981.1"/>
    <property type="molecule type" value="Genomic_DNA"/>
</dbReference>
<keyword evidence="2" id="KW-1185">Reference proteome</keyword>
<gene>
    <name evidence="1" type="ORF">MRB53_003004</name>
</gene>
<evidence type="ECO:0000313" key="2">
    <source>
        <dbReference type="Proteomes" id="UP001234297"/>
    </source>
</evidence>
<protein>
    <submittedName>
        <fullName evidence="1">Uncharacterized protein</fullName>
    </submittedName>
</protein>